<evidence type="ECO:0000313" key="2">
    <source>
        <dbReference type="Proteomes" id="UP001060215"/>
    </source>
</evidence>
<sequence length="137" mass="15530">MKNASNYNKFEVFNGLRQWDRASVEVVIADSTFQRWKFRKLLLFSGNDYLGLSSHPTVSKATAKAALAHRMGLRGSALICGYTSYHGLIESCLADLKKKEKKDWNLWIDAGKNVMRRENIEAAMRRVTDGGDDDREG</sequence>
<reference evidence="1 2" key="1">
    <citation type="journal article" date="2022" name="Plant J.">
        <title>Chromosome-level genome of Camellia lanceoleosa provides a valuable resource for understanding genome evolution and self-incompatibility.</title>
        <authorList>
            <person name="Gong W."/>
            <person name="Xiao S."/>
            <person name="Wang L."/>
            <person name="Liao Z."/>
            <person name="Chang Y."/>
            <person name="Mo W."/>
            <person name="Hu G."/>
            <person name="Li W."/>
            <person name="Zhao G."/>
            <person name="Zhu H."/>
            <person name="Hu X."/>
            <person name="Ji K."/>
            <person name="Xiang X."/>
            <person name="Song Q."/>
            <person name="Yuan D."/>
            <person name="Jin S."/>
            <person name="Zhang L."/>
        </authorList>
    </citation>
    <scope>NUCLEOTIDE SEQUENCE [LARGE SCALE GENOMIC DNA]</scope>
    <source>
        <strain evidence="1">SQ_2022a</strain>
    </source>
</reference>
<dbReference type="Proteomes" id="UP001060215">
    <property type="component" value="Chromosome 12"/>
</dbReference>
<organism evidence="1 2">
    <name type="scientific">Camellia lanceoleosa</name>
    <dbReference type="NCBI Taxonomy" id="1840588"/>
    <lineage>
        <taxon>Eukaryota</taxon>
        <taxon>Viridiplantae</taxon>
        <taxon>Streptophyta</taxon>
        <taxon>Embryophyta</taxon>
        <taxon>Tracheophyta</taxon>
        <taxon>Spermatophyta</taxon>
        <taxon>Magnoliopsida</taxon>
        <taxon>eudicotyledons</taxon>
        <taxon>Gunneridae</taxon>
        <taxon>Pentapetalae</taxon>
        <taxon>asterids</taxon>
        <taxon>Ericales</taxon>
        <taxon>Theaceae</taxon>
        <taxon>Camellia</taxon>
    </lineage>
</organism>
<evidence type="ECO:0000313" key="1">
    <source>
        <dbReference type="EMBL" id="KAI7995787.1"/>
    </source>
</evidence>
<proteinExistence type="predicted"/>
<protein>
    <submittedName>
        <fullName evidence="1">8-amino-7-oxononanoate synthase</fullName>
    </submittedName>
</protein>
<dbReference type="EMBL" id="CM045769">
    <property type="protein sequence ID" value="KAI7995787.1"/>
    <property type="molecule type" value="Genomic_DNA"/>
</dbReference>
<comment type="caution">
    <text evidence="1">The sequence shown here is derived from an EMBL/GenBank/DDBJ whole genome shotgun (WGS) entry which is preliminary data.</text>
</comment>
<keyword evidence="2" id="KW-1185">Reference proteome</keyword>
<gene>
    <name evidence="1" type="ORF">LOK49_LG11G00993</name>
</gene>
<name>A0ACC0G3U4_9ERIC</name>
<accession>A0ACC0G3U4</accession>